<accession>A0ABN2HZ19</accession>
<feature type="region of interest" description="Disordered" evidence="1">
    <location>
        <begin position="359"/>
        <end position="383"/>
    </location>
</feature>
<dbReference type="RefSeq" id="WP_346115241.1">
    <property type="nucleotide sequence ID" value="NZ_BAAAMU010000214.1"/>
</dbReference>
<evidence type="ECO:0000313" key="5">
    <source>
        <dbReference type="Proteomes" id="UP001500064"/>
    </source>
</evidence>
<protein>
    <submittedName>
        <fullName evidence="4">Lantibiotic dehydratase</fullName>
    </submittedName>
</protein>
<reference evidence="4 5" key="1">
    <citation type="journal article" date="2019" name="Int. J. Syst. Evol. Microbiol.">
        <title>The Global Catalogue of Microorganisms (GCM) 10K type strain sequencing project: providing services to taxonomists for standard genome sequencing and annotation.</title>
        <authorList>
            <consortium name="The Broad Institute Genomics Platform"/>
            <consortium name="The Broad Institute Genome Sequencing Center for Infectious Disease"/>
            <person name="Wu L."/>
            <person name="Ma J."/>
        </authorList>
    </citation>
    <scope>NUCLEOTIDE SEQUENCE [LARGE SCALE GENOMIC DNA]</scope>
    <source>
        <strain evidence="4 5">JCM 13929</strain>
    </source>
</reference>
<gene>
    <name evidence="4" type="ORF">GCM10009733_109130</name>
</gene>
<evidence type="ECO:0000313" key="4">
    <source>
        <dbReference type="EMBL" id="GAA1695762.1"/>
    </source>
</evidence>
<sequence>MKSLYAPLDWALVRAPLLPVGAAATAGLPGDPACLMPGAPAVAAAVQVASTDLAAALARTSPDHPKARKIGRKLLRYLIRMSTRPTPFGLFAGVALADWGRCTDLALAKEAPRTRTRPDMGWLTDLVARLEADPEIRAGLRLVADPSVLIRAGRAFPAGGTGRPASVRATTAVRRTLALARAPVSRAEIAEALGTLPGATPEKAEALVKELIRQRFLHHDLRPPLTGDPLGHLRDRLSGHPVAAALAGLREAMREWDAGPLDDRARTWPGLLDLVGTIAPATDPRNLLQTDLALPLSGTGLSRRIGAKGAVAAKLLLRLSPYPAGPPHLDAYRRAFEARYGAGREVPLLELVDPDFGLGNPADGGAPAPAARHRPPSGPAANASRDRLLLDLAANACRDRVSVVELDDDLLERLQTWTPAAASAPPTLDLAVLVAAAGAEAVDRGDFLLVVGPNLGANAAGRTLGRFADLLGAPAKTAMAQAAEAESRHAPGRLLAEVVHTPERARSGNVAVRRCAHRHEIRFCPATGIAREWLVPAGELVVGLRDGRFTVRWPARDVEVVATQCHMLNPAHAPPAARFLLDVARDGRCAFTSFDWGPAAGLPFLPRVQRDGIVLSLARWRVDPATLRDPDSLAAWRRAHGVPRHVYLAGGDNRLLLDLDDAEQAELLGAEPAGRPVLLQEALPHPDHAWLPGPGGAHLSEVVVPLALRERQPVPARRPRHGVVPAQTRVRPPGSDWLYLKLYGPRRFEDELIVDALGPFAQFATGAGLADGWFFLRYRDPGPHLRIRFHGEPATLLGPLMRHVCDWAADLVSAGTCGTFAFDTYEREIERYGGVDHMPAAEEVFIADSRAVAGLLALSRSRGFPYDPVTVAALSVDDLLDGLGLDAERRGSFYRDSVTRSPEGGLEYRGRSRELRRLLTEPGTAPHDRALASLLTARRLALPSDPPAPEVCRSHVHLHCNRLLGTGHELEHRVLELLRRTREGLARR</sequence>
<feature type="compositionally biased region" description="Low complexity" evidence="1">
    <location>
        <begin position="359"/>
        <end position="370"/>
    </location>
</feature>
<dbReference type="Pfam" id="PF04738">
    <property type="entry name" value="Lant_dehydr_N"/>
    <property type="match status" value="1"/>
</dbReference>
<comment type="caution">
    <text evidence="4">The sequence shown here is derived from an EMBL/GenBank/DDBJ whole genome shotgun (WGS) entry which is preliminary data.</text>
</comment>
<dbReference type="EMBL" id="BAAAMU010000214">
    <property type="protein sequence ID" value="GAA1695762.1"/>
    <property type="molecule type" value="Genomic_DNA"/>
</dbReference>
<evidence type="ECO:0000256" key="1">
    <source>
        <dbReference type="SAM" id="MobiDB-lite"/>
    </source>
</evidence>
<evidence type="ECO:0000259" key="3">
    <source>
        <dbReference type="Pfam" id="PF14028"/>
    </source>
</evidence>
<name>A0ABN2HZ19_9ACTN</name>
<feature type="domain" description="Thiopeptide-type bacteriocin biosynthesis" evidence="3">
    <location>
        <begin position="737"/>
        <end position="981"/>
    </location>
</feature>
<dbReference type="InterPro" id="IPR006827">
    <property type="entry name" value="Lant_deHydtase_N"/>
</dbReference>
<feature type="domain" description="Lantibiotic dehydratase N-terminal" evidence="2">
    <location>
        <begin position="40"/>
        <end position="668"/>
    </location>
</feature>
<proteinExistence type="predicted"/>
<evidence type="ECO:0000259" key="2">
    <source>
        <dbReference type="Pfam" id="PF04738"/>
    </source>
</evidence>
<dbReference type="Proteomes" id="UP001500064">
    <property type="component" value="Unassembled WGS sequence"/>
</dbReference>
<dbReference type="NCBIfam" id="TIGR03891">
    <property type="entry name" value="thiopep_ocin"/>
    <property type="match status" value="1"/>
</dbReference>
<dbReference type="InterPro" id="IPR023809">
    <property type="entry name" value="Thiopep_bacteriocin_synth_dom"/>
</dbReference>
<dbReference type="Pfam" id="PF14028">
    <property type="entry name" value="Lant_dehydr_C"/>
    <property type="match status" value="1"/>
</dbReference>
<organism evidence="4 5">
    <name type="scientific">Nonomuraea maheshkhaliensis</name>
    <dbReference type="NCBI Taxonomy" id="419590"/>
    <lineage>
        <taxon>Bacteria</taxon>
        <taxon>Bacillati</taxon>
        <taxon>Actinomycetota</taxon>
        <taxon>Actinomycetes</taxon>
        <taxon>Streptosporangiales</taxon>
        <taxon>Streptosporangiaceae</taxon>
        <taxon>Nonomuraea</taxon>
    </lineage>
</organism>
<keyword evidence="5" id="KW-1185">Reference proteome</keyword>